<dbReference type="InterPro" id="IPR018757">
    <property type="entry name" value="DUF2316"/>
</dbReference>
<proteinExistence type="predicted"/>
<dbReference type="EMBL" id="NVYO01000001">
    <property type="protein sequence ID" value="PBQ23648.1"/>
    <property type="molecule type" value="Genomic_DNA"/>
</dbReference>
<dbReference type="AlphaFoldDB" id="A0A2A3TY62"/>
<dbReference type="Proteomes" id="UP000217918">
    <property type="component" value="Unassembled WGS sequence"/>
</dbReference>
<sequence length="100" mass="11379">MSLTISEEQATRKELQANFKLSGLTVDQVAADLQTTPDYVDAVLELQVSRIEDPWILRNYLNAAIQAQQQQPIPYSRLNGSPLRHWFLNQGRIRRGSLAD</sequence>
<organism evidence="1 2">
    <name type="scientific">Levilactobacillus brevis</name>
    <name type="common">Lactobacillus brevis</name>
    <dbReference type="NCBI Taxonomy" id="1580"/>
    <lineage>
        <taxon>Bacteria</taxon>
        <taxon>Bacillati</taxon>
        <taxon>Bacillota</taxon>
        <taxon>Bacilli</taxon>
        <taxon>Lactobacillales</taxon>
        <taxon>Lactobacillaceae</taxon>
        <taxon>Levilactobacillus</taxon>
    </lineage>
</organism>
<dbReference type="RefSeq" id="WP_021742906.1">
    <property type="nucleotide sequence ID" value="NZ_CBCRTO010000004.1"/>
</dbReference>
<accession>A0A2A3TY62</accession>
<protein>
    <submittedName>
        <fullName evidence="1">DUF2316 domain-containing protein</fullName>
    </submittedName>
</protein>
<name>A0A2A3TY62_LEVBR</name>
<evidence type="ECO:0000313" key="1">
    <source>
        <dbReference type="EMBL" id="PBQ23648.1"/>
    </source>
</evidence>
<dbReference type="GeneID" id="56992919"/>
<comment type="caution">
    <text evidence="1">The sequence shown here is derived from an EMBL/GenBank/DDBJ whole genome shotgun (WGS) entry which is preliminary data.</text>
</comment>
<dbReference type="Pfam" id="PF10078">
    <property type="entry name" value="DUF2316"/>
    <property type="match status" value="1"/>
</dbReference>
<reference evidence="1 2" key="1">
    <citation type="submission" date="2017-09" db="EMBL/GenBank/DDBJ databases">
        <title>Genome sequence of Lactobacillus brevis D7.</title>
        <authorList>
            <person name="Kwon M.-S."/>
            <person name="Lim S.K."/>
            <person name="Choi H.-J."/>
        </authorList>
    </citation>
    <scope>NUCLEOTIDE SEQUENCE [LARGE SCALE GENOMIC DNA]</scope>
    <source>
        <strain evidence="1 2">D7</strain>
    </source>
</reference>
<evidence type="ECO:0000313" key="2">
    <source>
        <dbReference type="Proteomes" id="UP000217918"/>
    </source>
</evidence>
<gene>
    <name evidence="1" type="ORF">CNR29_06340</name>
</gene>